<keyword evidence="3 5" id="KW-0732">Signal</keyword>
<accession>A0A1M4W0B3</accession>
<feature type="domain" description="Periplasmic binding protein" evidence="6">
    <location>
        <begin position="61"/>
        <end position="334"/>
    </location>
</feature>
<evidence type="ECO:0000256" key="1">
    <source>
        <dbReference type="ARBA" id="ARBA00004196"/>
    </source>
</evidence>
<dbReference type="OrthoDB" id="9814427at2"/>
<dbReference type="GO" id="GO:0030246">
    <property type="term" value="F:carbohydrate binding"/>
    <property type="evidence" value="ECO:0007669"/>
    <property type="project" value="UniProtKB-ARBA"/>
</dbReference>
<keyword evidence="7" id="KW-0762">Sugar transport</keyword>
<feature type="chain" id="PRO_5039432544" evidence="5">
    <location>
        <begin position="25"/>
        <end position="370"/>
    </location>
</feature>
<dbReference type="AlphaFoldDB" id="A0A1M4W0B3"/>
<evidence type="ECO:0000256" key="4">
    <source>
        <dbReference type="SAM" id="MobiDB-lite"/>
    </source>
</evidence>
<evidence type="ECO:0000259" key="6">
    <source>
        <dbReference type="Pfam" id="PF13407"/>
    </source>
</evidence>
<dbReference type="SUPFAM" id="SSF53822">
    <property type="entry name" value="Periplasmic binding protein-like I"/>
    <property type="match status" value="1"/>
</dbReference>
<dbReference type="STRING" id="1122155.SAMN02745158_01423"/>
<dbReference type="Pfam" id="PF13407">
    <property type="entry name" value="Peripla_BP_4"/>
    <property type="match status" value="1"/>
</dbReference>
<comment type="similarity">
    <text evidence="2">Belongs to the bacterial solute-binding protein 2 family.</text>
</comment>
<dbReference type="CDD" id="cd01536">
    <property type="entry name" value="PBP1_ABC_sugar_binding-like"/>
    <property type="match status" value="1"/>
</dbReference>
<keyword evidence="7" id="KW-0813">Transport</keyword>
<evidence type="ECO:0000313" key="8">
    <source>
        <dbReference type="Proteomes" id="UP000184245"/>
    </source>
</evidence>
<feature type="signal peptide" evidence="5">
    <location>
        <begin position="1"/>
        <end position="24"/>
    </location>
</feature>
<dbReference type="PROSITE" id="PS51257">
    <property type="entry name" value="PROKAR_LIPOPROTEIN"/>
    <property type="match status" value="1"/>
</dbReference>
<sequence length="370" mass="40172">MKRNFKKVMAAVLTMALVSCPLTACSSADDAGKETEPKTEEKKTEADSKDSASGEKTEVTVGIAWPSLGTQAWSAMADYLRWYVDEYNEKNDVKVKLIETTAGDDAAAQETQIRDLLNQNVDVVVSGAIDTTAIWSSITETHDAGKKFISFCRRLTPGGPEADSTVAPDTYDTAYVSVDAAIKKMIESGISAEDIKVIRVQGDLKDQNAMRYGEGCEAAVKDNGAAIAADIESNWSVETVMNKLAPTLQANPDANLIFTPNEDLMLGVQSVLEGLGKWIKTGEEGHMYLAAAGGCEIGLNMIQEGYLDATGYENLPEVSTNTIDNAVKLALGEEPGDFFVKSEAITPENIQPLLDKDYFWVYDYVKKTEK</sequence>
<name>A0A1M4W0B3_9CLOT</name>
<evidence type="ECO:0000256" key="5">
    <source>
        <dbReference type="SAM" id="SignalP"/>
    </source>
</evidence>
<gene>
    <name evidence="7" type="ORF">SAMN02745158_01423</name>
</gene>
<reference evidence="7 8" key="1">
    <citation type="submission" date="2016-11" db="EMBL/GenBank/DDBJ databases">
        <authorList>
            <person name="Jaros S."/>
            <person name="Januszkiewicz K."/>
            <person name="Wedrychowicz H."/>
        </authorList>
    </citation>
    <scope>NUCLEOTIDE SEQUENCE [LARGE SCALE GENOMIC DNA]</scope>
    <source>
        <strain evidence="7 8">DSM 17459</strain>
    </source>
</reference>
<dbReference type="RefSeq" id="WP_158640989.1">
    <property type="nucleotide sequence ID" value="NZ_FQVI01000005.1"/>
</dbReference>
<dbReference type="GO" id="GO:0030313">
    <property type="term" value="C:cell envelope"/>
    <property type="evidence" value="ECO:0007669"/>
    <property type="project" value="UniProtKB-SubCell"/>
</dbReference>
<protein>
    <submittedName>
        <fullName evidence="7">ABC-type sugar transport system, substrate-binding protein, contains N-terminal xre family HTH domain</fullName>
    </submittedName>
</protein>
<dbReference type="PANTHER" id="PTHR46847:SF1">
    <property type="entry name" value="D-ALLOSE-BINDING PERIPLASMIC PROTEIN-RELATED"/>
    <property type="match status" value="1"/>
</dbReference>
<dbReference type="EMBL" id="FQVI01000005">
    <property type="protein sequence ID" value="SHE74688.1"/>
    <property type="molecule type" value="Genomic_DNA"/>
</dbReference>
<evidence type="ECO:0000256" key="3">
    <source>
        <dbReference type="ARBA" id="ARBA00022729"/>
    </source>
</evidence>
<dbReference type="InterPro" id="IPR025997">
    <property type="entry name" value="SBP_2_dom"/>
</dbReference>
<dbReference type="PANTHER" id="PTHR46847">
    <property type="entry name" value="D-ALLOSE-BINDING PERIPLASMIC PROTEIN-RELATED"/>
    <property type="match status" value="1"/>
</dbReference>
<dbReference type="Gene3D" id="3.40.50.2300">
    <property type="match status" value="2"/>
</dbReference>
<proteinExistence type="inferred from homology"/>
<dbReference type="Proteomes" id="UP000184245">
    <property type="component" value="Unassembled WGS sequence"/>
</dbReference>
<dbReference type="InterPro" id="IPR028082">
    <property type="entry name" value="Peripla_BP_I"/>
</dbReference>
<feature type="compositionally biased region" description="Basic and acidic residues" evidence="4">
    <location>
        <begin position="30"/>
        <end position="56"/>
    </location>
</feature>
<comment type="subcellular location">
    <subcellularLocation>
        <location evidence="1">Cell envelope</location>
    </subcellularLocation>
</comment>
<evidence type="ECO:0000313" key="7">
    <source>
        <dbReference type="EMBL" id="SHE74688.1"/>
    </source>
</evidence>
<organism evidence="7 8">
    <name type="scientific">Lactonifactor longoviformis DSM 17459</name>
    <dbReference type="NCBI Taxonomy" id="1122155"/>
    <lineage>
        <taxon>Bacteria</taxon>
        <taxon>Bacillati</taxon>
        <taxon>Bacillota</taxon>
        <taxon>Clostridia</taxon>
        <taxon>Eubacteriales</taxon>
        <taxon>Clostridiaceae</taxon>
        <taxon>Lactonifactor</taxon>
    </lineage>
</organism>
<keyword evidence="8" id="KW-1185">Reference proteome</keyword>
<evidence type="ECO:0000256" key="2">
    <source>
        <dbReference type="ARBA" id="ARBA00007639"/>
    </source>
</evidence>
<feature type="region of interest" description="Disordered" evidence="4">
    <location>
        <begin position="27"/>
        <end position="56"/>
    </location>
</feature>